<evidence type="ECO:0000313" key="3">
    <source>
        <dbReference type="Proteomes" id="UP000321685"/>
    </source>
</evidence>
<comment type="caution">
    <text evidence="2">The sequence shown here is derived from an EMBL/GenBank/DDBJ whole genome shotgun (WGS) entry which is preliminary data.</text>
</comment>
<dbReference type="EMBL" id="BJVJ01000028">
    <property type="protein sequence ID" value="GEL24082.1"/>
    <property type="molecule type" value="Genomic_DNA"/>
</dbReference>
<gene>
    <name evidence="2" type="ORF">PSU4_30360</name>
</gene>
<reference evidence="2 3" key="1">
    <citation type="submission" date="2019-07" db="EMBL/GenBank/DDBJ databases">
        <title>Whole genome shotgun sequence of Pseudonocardia sulfidoxydans NBRC 16205.</title>
        <authorList>
            <person name="Hosoyama A."/>
            <person name="Uohara A."/>
            <person name="Ohji S."/>
            <person name="Ichikawa N."/>
        </authorList>
    </citation>
    <scope>NUCLEOTIDE SEQUENCE [LARGE SCALE GENOMIC DNA]</scope>
    <source>
        <strain evidence="2 3">NBRC 16205</strain>
    </source>
</reference>
<feature type="region of interest" description="Disordered" evidence="1">
    <location>
        <begin position="1"/>
        <end position="42"/>
    </location>
</feature>
<sequence>MRVHADGEQEQLVNAVVDRGRGDTDGDEPGELSDQAHPGTLLRRGHAVRLATRPGAAPSGARRAAWNGCRRLTPAPRPPVPGAPRGTAAAGSHGRNLAAAAGPKRSSEVARGCRHRARSAPLLHPTTTLRYKLGVASN</sequence>
<name>A0A511DH18_9PSEU</name>
<dbReference type="Proteomes" id="UP000321685">
    <property type="component" value="Unassembled WGS sequence"/>
</dbReference>
<proteinExistence type="predicted"/>
<protein>
    <submittedName>
        <fullName evidence="2">Uncharacterized protein</fullName>
    </submittedName>
</protein>
<feature type="region of interest" description="Disordered" evidence="1">
    <location>
        <begin position="70"/>
        <end position="121"/>
    </location>
</feature>
<evidence type="ECO:0000256" key="1">
    <source>
        <dbReference type="SAM" id="MobiDB-lite"/>
    </source>
</evidence>
<keyword evidence="3" id="KW-1185">Reference proteome</keyword>
<dbReference type="AlphaFoldDB" id="A0A511DH18"/>
<organism evidence="2 3">
    <name type="scientific">Pseudonocardia sulfidoxydans NBRC 16205</name>
    <dbReference type="NCBI Taxonomy" id="1223511"/>
    <lineage>
        <taxon>Bacteria</taxon>
        <taxon>Bacillati</taxon>
        <taxon>Actinomycetota</taxon>
        <taxon>Actinomycetes</taxon>
        <taxon>Pseudonocardiales</taxon>
        <taxon>Pseudonocardiaceae</taxon>
        <taxon>Pseudonocardia</taxon>
    </lineage>
</organism>
<evidence type="ECO:0000313" key="2">
    <source>
        <dbReference type="EMBL" id="GEL24082.1"/>
    </source>
</evidence>
<accession>A0A511DH18</accession>